<gene>
    <name evidence="11" type="ORF">KQI42_16315</name>
</gene>
<evidence type="ECO:0000256" key="6">
    <source>
        <dbReference type="ARBA" id="ARBA00022769"/>
    </source>
</evidence>
<keyword evidence="7" id="KW-0067">ATP-binding</keyword>
<evidence type="ECO:0000256" key="3">
    <source>
        <dbReference type="ARBA" id="ARBA00022737"/>
    </source>
</evidence>
<keyword evidence="12" id="KW-1185">Reference proteome</keyword>
<evidence type="ECO:0008006" key="13">
    <source>
        <dbReference type="Google" id="ProtNLM"/>
    </source>
</evidence>
<name>A0ABS6E9H2_9FIRM</name>
<evidence type="ECO:0000256" key="10">
    <source>
        <dbReference type="ARBA" id="ARBA00023204"/>
    </source>
</evidence>
<dbReference type="EMBL" id="JAHLPM010000016">
    <property type="protein sequence ID" value="MBU5439580.1"/>
    <property type="molecule type" value="Genomic_DNA"/>
</dbReference>
<keyword evidence="10" id="KW-0234">DNA repair</keyword>
<evidence type="ECO:0000256" key="5">
    <source>
        <dbReference type="ARBA" id="ARBA00022763"/>
    </source>
</evidence>
<evidence type="ECO:0000256" key="8">
    <source>
        <dbReference type="ARBA" id="ARBA00022881"/>
    </source>
</evidence>
<dbReference type="PANTHER" id="PTHR43152">
    <property type="entry name" value="UVRABC SYSTEM PROTEIN A"/>
    <property type="match status" value="1"/>
</dbReference>
<comment type="subcellular location">
    <subcellularLocation>
        <location evidence="1">Cytoplasm</location>
    </subcellularLocation>
</comment>
<keyword evidence="6" id="KW-0228">DNA excision</keyword>
<evidence type="ECO:0000256" key="2">
    <source>
        <dbReference type="ARBA" id="ARBA00022490"/>
    </source>
</evidence>
<keyword evidence="9" id="KW-0238">DNA-binding</keyword>
<keyword evidence="5" id="KW-0227">DNA damage</keyword>
<evidence type="ECO:0000313" key="12">
    <source>
        <dbReference type="Proteomes" id="UP000749471"/>
    </source>
</evidence>
<keyword evidence="4" id="KW-0547">Nucleotide-binding</keyword>
<evidence type="ECO:0000313" key="11">
    <source>
        <dbReference type="EMBL" id="MBU5439580.1"/>
    </source>
</evidence>
<keyword evidence="3" id="KW-0677">Repeat</keyword>
<evidence type="ECO:0000256" key="4">
    <source>
        <dbReference type="ARBA" id="ARBA00022741"/>
    </source>
</evidence>
<proteinExistence type="predicted"/>
<accession>A0ABS6E9H2</accession>
<comment type="caution">
    <text evidence="11">The sequence shown here is derived from an EMBL/GenBank/DDBJ whole genome shotgun (WGS) entry which is preliminary data.</text>
</comment>
<dbReference type="PANTHER" id="PTHR43152:SF3">
    <property type="entry name" value="UVRABC SYSTEM PROTEIN A"/>
    <property type="match status" value="1"/>
</dbReference>
<evidence type="ECO:0000256" key="7">
    <source>
        <dbReference type="ARBA" id="ARBA00022840"/>
    </source>
</evidence>
<keyword evidence="2" id="KW-0963">Cytoplasm</keyword>
<evidence type="ECO:0000256" key="9">
    <source>
        <dbReference type="ARBA" id="ARBA00023125"/>
    </source>
</evidence>
<organism evidence="11 12">
    <name type="scientific">Tissierella simiarum</name>
    <dbReference type="NCBI Taxonomy" id="2841534"/>
    <lineage>
        <taxon>Bacteria</taxon>
        <taxon>Bacillati</taxon>
        <taxon>Bacillota</taxon>
        <taxon>Tissierellia</taxon>
        <taxon>Tissierellales</taxon>
        <taxon>Tissierellaceae</taxon>
        <taxon>Tissierella</taxon>
    </lineage>
</organism>
<evidence type="ECO:0000256" key="1">
    <source>
        <dbReference type="ARBA" id="ARBA00004496"/>
    </source>
</evidence>
<dbReference type="Proteomes" id="UP000749471">
    <property type="component" value="Unassembled WGS sequence"/>
</dbReference>
<reference evidence="11 12" key="1">
    <citation type="submission" date="2021-06" db="EMBL/GenBank/DDBJ databases">
        <authorList>
            <person name="Sun Q."/>
            <person name="Li D."/>
        </authorList>
    </citation>
    <scope>NUCLEOTIDE SEQUENCE [LARGE SCALE GENOMIC DNA]</scope>
    <source>
        <strain evidence="11 12">MSJ-40</strain>
    </source>
</reference>
<sequence>MLFFKDLEVICQVCGGNQFNDEVLSVKYKGYTIKDILKMSVEDALCVFNTYPKIERILKLLQNVGLRYLELGQTLTTLSGGEGQRLKLAKELINNGEKQLIYNG</sequence>
<keyword evidence="8" id="KW-0267">Excision nuclease</keyword>
<protein>
    <recommendedName>
        <fullName evidence="13">ABC transporter domain-containing protein</fullName>
    </recommendedName>
</protein>